<protein>
    <submittedName>
        <fullName evidence="2">A-kinase anchor protein 9</fullName>
    </submittedName>
</protein>
<dbReference type="EMBL" id="JH093077">
    <property type="protein sequence ID" value="EGV91141.1"/>
    <property type="molecule type" value="Genomic_DNA"/>
</dbReference>
<proteinExistence type="predicted"/>
<keyword evidence="1" id="KW-0175">Coiled coil</keyword>
<dbReference type="InParanoid" id="G3IQE2"/>
<evidence type="ECO:0000313" key="2">
    <source>
        <dbReference type="EMBL" id="EGV91141.1"/>
    </source>
</evidence>
<keyword evidence="2" id="KW-0808">Transferase</keyword>
<evidence type="ECO:0000256" key="1">
    <source>
        <dbReference type="SAM" id="Coils"/>
    </source>
</evidence>
<gene>
    <name evidence="2" type="ORF">I79_026275</name>
</gene>
<dbReference type="GO" id="GO:0016301">
    <property type="term" value="F:kinase activity"/>
    <property type="evidence" value="ECO:0007669"/>
    <property type="project" value="UniProtKB-KW"/>
</dbReference>
<reference evidence="3" key="1">
    <citation type="journal article" date="2011" name="Nat. Biotechnol.">
        <title>The genomic sequence of the Chinese hamster ovary (CHO)-K1 cell line.</title>
        <authorList>
            <person name="Xu X."/>
            <person name="Nagarajan H."/>
            <person name="Lewis N.E."/>
            <person name="Pan S."/>
            <person name="Cai Z."/>
            <person name="Liu X."/>
            <person name="Chen W."/>
            <person name="Xie M."/>
            <person name="Wang W."/>
            <person name="Hammond S."/>
            <person name="Andersen M.R."/>
            <person name="Neff N."/>
            <person name="Passarelli B."/>
            <person name="Koh W."/>
            <person name="Fan H.C."/>
            <person name="Wang J."/>
            <person name="Gui Y."/>
            <person name="Lee K.H."/>
            <person name="Betenbaugh M.J."/>
            <person name="Quake S.R."/>
            <person name="Famili I."/>
            <person name="Palsson B.O."/>
            <person name="Wang J."/>
        </authorList>
    </citation>
    <scope>NUCLEOTIDE SEQUENCE [LARGE SCALE GENOMIC DNA]</scope>
    <source>
        <strain evidence="3">CHO K1 cell line</strain>
    </source>
</reference>
<dbReference type="PaxDb" id="10029-XP_007648401.1"/>
<dbReference type="Proteomes" id="UP000001075">
    <property type="component" value="Unassembled WGS sequence"/>
</dbReference>
<dbReference type="STRING" id="10029.G3IQE2"/>
<dbReference type="AlphaFoldDB" id="G3IQE2"/>
<name>G3IQE2_CRIGR</name>
<keyword evidence="2" id="KW-0418">Kinase</keyword>
<evidence type="ECO:0000313" key="3">
    <source>
        <dbReference type="Proteomes" id="UP000001075"/>
    </source>
</evidence>
<accession>G3IQE2</accession>
<feature type="coiled-coil region" evidence="1">
    <location>
        <begin position="1"/>
        <end position="28"/>
    </location>
</feature>
<organism evidence="2 3">
    <name type="scientific">Cricetulus griseus</name>
    <name type="common">Chinese hamster</name>
    <name type="synonym">Cricetulus barabensis griseus</name>
    <dbReference type="NCBI Taxonomy" id="10029"/>
    <lineage>
        <taxon>Eukaryota</taxon>
        <taxon>Metazoa</taxon>
        <taxon>Chordata</taxon>
        <taxon>Craniata</taxon>
        <taxon>Vertebrata</taxon>
        <taxon>Euteleostomi</taxon>
        <taxon>Mammalia</taxon>
        <taxon>Eutheria</taxon>
        <taxon>Euarchontoglires</taxon>
        <taxon>Glires</taxon>
        <taxon>Rodentia</taxon>
        <taxon>Myomorpha</taxon>
        <taxon>Muroidea</taxon>
        <taxon>Cricetidae</taxon>
        <taxon>Cricetinae</taxon>
        <taxon>Cricetulus</taxon>
    </lineage>
</organism>
<dbReference type="eggNOG" id="ENOG502QV16">
    <property type="taxonomic scope" value="Eukaryota"/>
</dbReference>
<sequence>MEELQSKVEELQHLLQEKRHQVHKLDLEGRRLQEVMQGFQQQELEQKGKEESRRLLYQMLTR</sequence>